<comment type="caution">
    <text evidence="1">The sequence shown here is derived from an EMBL/GenBank/DDBJ whole genome shotgun (WGS) entry which is preliminary data.</text>
</comment>
<dbReference type="EMBL" id="VSSQ01017029">
    <property type="protein sequence ID" value="MPM58928.1"/>
    <property type="molecule type" value="Genomic_DNA"/>
</dbReference>
<dbReference type="AlphaFoldDB" id="A0A645B1K0"/>
<sequence>MATKIGFLWRAPISSHTKDVNDKNDNIRTIGWMSYTNSEKEKATILVVENKDENVAYIEAGKETQRNKKNIGNGKLVTFVWDEALFSHDINPVALSEDNREIYRYGYPLGTTIHRDTDMKWYSIK</sequence>
<name>A0A645B1K0_9ZZZZ</name>
<accession>A0A645B1K0</accession>
<organism evidence="1">
    <name type="scientific">bioreactor metagenome</name>
    <dbReference type="NCBI Taxonomy" id="1076179"/>
    <lineage>
        <taxon>unclassified sequences</taxon>
        <taxon>metagenomes</taxon>
        <taxon>ecological metagenomes</taxon>
    </lineage>
</organism>
<protein>
    <submittedName>
        <fullName evidence="1">Uncharacterized protein</fullName>
    </submittedName>
</protein>
<reference evidence="1" key="1">
    <citation type="submission" date="2019-08" db="EMBL/GenBank/DDBJ databases">
        <authorList>
            <person name="Kucharzyk K."/>
            <person name="Murdoch R.W."/>
            <person name="Higgins S."/>
            <person name="Loffler F."/>
        </authorList>
    </citation>
    <scope>NUCLEOTIDE SEQUENCE</scope>
</reference>
<proteinExistence type="predicted"/>
<evidence type="ECO:0000313" key="1">
    <source>
        <dbReference type="EMBL" id="MPM58928.1"/>
    </source>
</evidence>
<gene>
    <name evidence="1" type="ORF">SDC9_105763</name>
</gene>